<dbReference type="Proteomes" id="UP000243797">
    <property type="component" value="Unassembled WGS sequence"/>
</dbReference>
<dbReference type="EMBL" id="NKHZ01000070">
    <property type="protein sequence ID" value="PNS15460.1"/>
    <property type="molecule type" value="Genomic_DNA"/>
</dbReference>
<dbReference type="PANTHER" id="PTHR34105:SF1">
    <property type="entry name" value="PROLINE-, GLUTAMIC ACID- AND LEUCINE-RICH PROTEIN 1"/>
    <property type="match status" value="1"/>
</dbReference>
<feature type="compositionally biased region" description="Polar residues" evidence="5">
    <location>
        <begin position="644"/>
        <end position="661"/>
    </location>
</feature>
<dbReference type="AlphaFoldDB" id="A0A2K1QKP8"/>
<comment type="similarity">
    <text evidence="2">Belongs to the RIX1/PELP1 family.</text>
</comment>
<evidence type="ECO:0000256" key="1">
    <source>
        <dbReference type="ARBA" id="ARBA00004123"/>
    </source>
</evidence>
<dbReference type="OrthoDB" id="20900at2759"/>
<dbReference type="PANTHER" id="PTHR34105">
    <property type="entry name" value="PROLINE-, GLUTAMIC ACID- AND LEUCINE-RICH PROTEIN 1"/>
    <property type="match status" value="1"/>
</dbReference>
<accession>A0A2K1QKP8</accession>
<feature type="region of interest" description="Disordered" evidence="5">
    <location>
        <begin position="725"/>
        <end position="770"/>
    </location>
</feature>
<evidence type="ECO:0000259" key="6">
    <source>
        <dbReference type="Pfam" id="PF08167"/>
    </source>
</evidence>
<dbReference type="STRING" id="2082308.A0A2K1QKP8"/>
<keyword evidence="7" id="KW-0648">Protein biosynthesis</keyword>
<gene>
    <name evidence="7" type="ORF">CAC42_719</name>
</gene>
<comment type="caution">
    <text evidence="7">The sequence shown here is derived from an EMBL/GenBank/DDBJ whole genome shotgun (WGS) entry which is preliminary data.</text>
</comment>
<keyword evidence="7" id="KW-0251">Elongation factor</keyword>
<dbReference type="InterPro" id="IPR012583">
    <property type="entry name" value="RIX1_N"/>
</dbReference>
<keyword evidence="8" id="KW-1185">Reference proteome</keyword>
<comment type="subcellular location">
    <subcellularLocation>
        <location evidence="1">Nucleus</location>
    </subcellularLocation>
</comment>
<dbReference type="InterPro" id="IPR016024">
    <property type="entry name" value="ARM-type_fold"/>
</dbReference>
<evidence type="ECO:0000256" key="2">
    <source>
        <dbReference type="ARBA" id="ARBA00010511"/>
    </source>
</evidence>
<dbReference type="Pfam" id="PF08167">
    <property type="entry name" value="RIX1"/>
    <property type="match status" value="1"/>
</dbReference>
<evidence type="ECO:0000256" key="5">
    <source>
        <dbReference type="SAM" id="MobiDB-lite"/>
    </source>
</evidence>
<dbReference type="InParanoid" id="A0A2K1QKP8"/>
<proteinExistence type="inferred from homology"/>
<organism evidence="7 8">
    <name type="scientific">Sphaceloma murrayae</name>
    <dbReference type="NCBI Taxonomy" id="2082308"/>
    <lineage>
        <taxon>Eukaryota</taxon>
        <taxon>Fungi</taxon>
        <taxon>Dikarya</taxon>
        <taxon>Ascomycota</taxon>
        <taxon>Pezizomycotina</taxon>
        <taxon>Dothideomycetes</taxon>
        <taxon>Dothideomycetidae</taxon>
        <taxon>Myriangiales</taxon>
        <taxon>Elsinoaceae</taxon>
        <taxon>Sphaceloma</taxon>
    </lineage>
</organism>
<reference evidence="7 8" key="1">
    <citation type="submission" date="2017-06" db="EMBL/GenBank/DDBJ databases">
        <title>Draft genome sequence of a variant of Elsinoe murrayae.</title>
        <authorList>
            <person name="Cheng Q."/>
        </authorList>
    </citation>
    <scope>NUCLEOTIDE SEQUENCE [LARGE SCALE GENOMIC DNA]</scope>
    <source>
        <strain evidence="7 8">CQ-2017a</strain>
    </source>
</reference>
<keyword evidence="4" id="KW-0539">Nucleus</keyword>
<dbReference type="SUPFAM" id="SSF48371">
    <property type="entry name" value="ARM repeat"/>
    <property type="match status" value="1"/>
</dbReference>
<evidence type="ECO:0000313" key="8">
    <source>
        <dbReference type="Proteomes" id="UP000243797"/>
    </source>
</evidence>
<feature type="domain" description="Pre-rRNA-processing protein RIX1 N-terminal" evidence="6">
    <location>
        <begin position="13"/>
        <end position="205"/>
    </location>
</feature>
<evidence type="ECO:0000256" key="3">
    <source>
        <dbReference type="ARBA" id="ARBA00021502"/>
    </source>
</evidence>
<protein>
    <recommendedName>
        <fullName evidence="3">Pre-rRNA-processing protein RIX1</fullName>
    </recommendedName>
</protein>
<name>A0A2K1QKP8_9PEZI</name>
<feature type="region of interest" description="Disordered" evidence="5">
    <location>
        <begin position="644"/>
        <end position="665"/>
    </location>
</feature>
<sequence>MVQARDPPGLAILRSISVRLSSVKTAHLPHVVASQVQSIKDCSTLLSSSGSSAQRNGDTGVVVHRFYTQIAALLQGRTVEERWSAAVLIKAVIENGGYEVLSRSKHWVAGLLANLRRPDPPTTRALYVTTVTRIFMLTWPYPSLVREVTTPSLAPFMKTCINNVSMRNRDERELIAVLESFRHLVSHHHTTFRTQVKDIQVLIDEALGLVDVDAAADIRATRPALVTSAARLAAAITACEPKNGQAISWENLMESLVTRAHRAADVVLSGVNEDIAPAAASDKTRIVRHFKTRPANDRVASIHMNSVQLTRSLEQISHFLFNDSVGPVSVQIHSLNSLLMRILACVQSSSDRGQQLRFGNDIGRDERDACIQSLPQIHVVVLQLLNALLNRYGPALGHLAHAYTSQVRWVFEAEIDHLDIRNAAYKALKTIVTTCGYALSKEGIEQIDPILKRACADIMLPAATSVAMQGTQNGSQSKADGLLKQAPKQASKEMISLPGLRHSASALLQDAFANLPASLIQDSLRTVMDRTAILARLEKALAASILNPRMKQGSGTAASLLPFLAQLPVHSNVKEALLRPRMPVLQSGEVSTSLEAARDELQSLVAPSLKHTDDAEQLQSAADEEVQNNHMQLHQELRESTKISASDSIAVSSHASITTGSKRGAEVDELAEESIKRLRNEEAAPALVASEPSMDVYSARTTDDHVTLKPADDIVEAAAPVSAVDNAPSVARPAPSRVTARPSARQEDSDDDEFVIPDLTMDVSDDDDEE</sequence>
<dbReference type="GO" id="GO:0003746">
    <property type="term" value="F:translation elongation factor activity"/>
    <property type="evidence" value="ECO:0007669"/>
    <property type="project" value="UniProtKB-KW"/>
</dbReference>
<dbReference type="GO" id="GO:0005634">
    <property type="term" value="C:nucleus"/>
    <property type="evidence" value="ECO:0007669"/>
    <property type="project" value="UniProtKB-SubCell"/>
</dbReference>
<evidence type="ECO:0000256" key="4">
    <source>
        <dbReference type="ARBA" id="ARBA00023242"/>
    </source>
</evidence>
<evidence type="ECO:0000313" key="7">
    <source>
        <dbReference type="EMBL" id="PNS15460.1"/>
    </source>
</evidence>
<dbReference type="GO" id="GO:0006364">
    <property type="term" value="P:rRNA processing"/>
    <property type="evidence" value="ECO:0007669"/>
    <property type="project" value="TreeGrafter"/>
</dbReference>